<dbReference type="InterPro" id="IPR000160">
    <property type="entry name" value="GGDEF_dom"/>
</dbReference>
<dbReference type="Gene3D" id="3.30.70.270">
    <property type="match status" value="1"/>
</dbReference>
<dbReference type="SMART" id="SM00267">
    <property type="entry name" value="GGDEF"/>
    <property type="match status" value="1"/>
</dbReference>
<feature type="transmembrane region" description="Helical" evidence="1">
    <location>
        <begin position="211"/>
        <end position="234"/>
    </location>
</feature>
<evidence type="ECO:0000259" key="2">
    <source>
        <dbReference type="PROSITE" id="PS50883"/>
    </source>
</evidence>
<feature type="transmembrane region" description="Helical" evidence="1">
    <location>
        <begin position="174"/>
        <end position="191"/>
    </location>
</feature>
<dbReference type="SUPFAM" id="SSF55073">
    <property type="entry name" value="Nucleotide cyclase"/>
    <property type="match status" value="1"/>
</dbReference>
<dbReference type="SMART" id="SM00052">
    <property type="entry name" value="EAL"/>
    <property type="match status" value="1"/>
</dbReference>
<dbReference type="CDD" id="cd01948">
    <property type="entry name" value="EAL"/>
    <property type="match status" value="1"/>
</dbReference>
<proteinExistence type="predicted"/>
<sequence>MSDNLPEFTGYNFTFAVGALILCTVTMLIAVRMVCRAAMVVGLSRKKRLLFSACVAGNGVWATHFVAMLGCVNSMATVYQVPLTILSVLVAMGLFVPTWWSECLTPNRSLSSRTALLMTVAVGGMHYIGIAAMGGEGLESIPPLRFILSLAVSFAFFYAGCLLRRQQRGRRRSFAAIAWVLGICSLHFMGMPHTSSMHGSMGGMSQHIASLSLAGMVGAGTSTFLALASIFLLLEYQSAKRKIENNTRARSFADAALEGLVVTTGSVVLDANSAFWNLAGIKPHSTYQLKNFFPALSTEEIVQKLVKEDAPRETQMIRHGGERIPVEIYARESFWRGKVRTILAVIDLRARKETEAAIKELAITDMLTGIGNRSFFVSSLTGLLQDKTRNHPVVVFLVDIDRFKNINETCGHAMGDKVLSHIAKRLQLLVPQDAIMARIAGDEFAVACMLSPEDVTDFASYLALELKIPLPDGHDELPVSVSVGFAVSDDDMQDGGQLLHCSGIALLAAKQSGRGNFREYDSSFDSSIQDRIRLEREIQLGLERNEFFLEYQPIMSTHDRTLVGYEALVRWQHPERGRVPPDQFIGIAEECGLIAQLGGWVLRRACRDAVSWKNGLNVSVNVSPIQFTTSDLPDVIKSALDDAGLEPNRLSIEITESTFLVGKQAIQILKALRALGVGIVMDDFGTGYSSLSHLRDFQFDKVKIDRSFIWDMINRPHSAAIVDAILSLGHGLGVDIVAEGIETAEQLAYLEQRSCSLVQGYFIGRPSQTIAERPRTEVMEAPVPA</sequence>
<dbReference type="Pfam" id="PF00990">
    <property type="entry name" value="GGDEF"/>
    <property type="match status" value="1"/>
</dbReference>
<dbReference type="Pfam" id="PF00563">
    <property type="entry name" value="EAL"/>
    <property type="match status" value="1"/>
</dbReference>
<reference evidence="5 6" key="1">
    <citation type="submission" date="2016-03" db="EMBL/GenBank/DDBJ databases">
        <title>Acetic acid bacteria sequencing.</title>
        <authorList>
            <person name="Brandt J."/>
            <person name="Jakob F."/>
            <person name="Vogel R.F."/>
        </authorList>
    </citation>
    <scope>NUCLEOTIDE SEQUENCE [LARGE SCALE GENOMIC DNA]</scope>
    <source>
        <strain evidence="5 6">TMW2.1153</strain>
    </source>
</reference>
<dbReference type="CDD" id="cd01949">
    <property type="entry name" value="GGDEF"/>
    <property type="match status" value="1"/>
</dbReference>
<evidence type="ECO:0008006" key="7">
    <source>
        <dbReference type="Google" id="ProtNLM"/>
    </source>
</evidence>
<dbReference type="GO" id="GO:0016020">
    <property type="term" value="C:membrane"/>
    <property type="evidence" value="ECO:0007669"/>
    <property type="project" value="UniProtKB-UniRule"/>
</dbReference>
<feature type="domain" description="EAL" evidence="2">
    <location>
        <begin position="531"/>
        <end position="780"/>
    </location>
</feature>
<dbReference type="Gene3D" id="3.20.20.450">
    <property type="entry name" value="EAL domain"/>
    <property type="match status" value="1"/>
</dbReference>
<dbReference type="Pfam" id="PF03707">
    <property type="entry name" value="MHYT"/>
    <property type="match status" value="2"/>
</dbReference>
<dbReference type="RefSeq" id="WP_077813324.1">
    <property type="nucleotide sequence ID" value="NZ_CP014692.1"/>
</dbReference>
<dbReference type="InterPro" id="IPR052155">
    <property type="entry name" value="Biofilm_reg_signaling"/>
</dbReference>
<feature type="transmembrane region" description="Helical" evidence="1">
    <location>
        <begin position="12"/>
        <end position="35"/>
    </location>
</feature>
<feature type="transmembrane region" description="Helical" evidence="1">
    <location>
        <begin position="144"/>
        <end position="162"/>
    </location>
</feature>
<accession>A0A1U9KHJ6</accession>
<dbReference type="PROSITE" id="PS50887">
    <property type="entry name" value="GGDEF"/>
    <property type="match status" value="1"/>
</dbReference>
<dbReference type="SUPFAM" id="SSF141868">
    <property type="entry name" value="EAL domain-like"/>
    <property type="match status" value="1"/>
</dbReference>
<dbReference type="OrthoDB" id="9793210at2"/>
<dbReference type="InterPro" id="IPR029787">
    <property type="entry name" value="Nucleotide_cyclase"/>
</dbReference>
<feature type="domain" description="GGDEF" evidence="3">
    <location>
        <begin position="391"/>
        <end position="522"/>
    </location>
</feature>
<dbReference type="PANTHER" id="PTHR44757:SF2">
    <property type="entry name" value="BIOFILM ARCHITECTURE MAINTENANCE PROTEIN MBAA"/>
    <property type="match status" value="1"/>
</dbReference>
<evidence type="ECO:0000256" key="1">
    <source>
        <dbReference type="PROSITE-ProRule" id="PRU00244"/>
    </source>
</evidence>
<name>A0A1U9KHJ6_ACEAC</name>
<dbReference type="PROSITE" id="PS50924">
    <property type="entry name" value="MHYT"/>
    <property type="match status" value="1"/>
</dbReference>
<keyword evidence="1" id="KW-0812">Transmembrane</keyword>
<feature type="transmembrane region" description="Helical" evidence="1">
    <location>
        <begin position="47"/>
        <end position="67"/>
    </location>
</feature>
<dbReference type="Gene3D" id="3.30.450.20">
    <property type="entry name" value="PAS domain"/>
    <property type="match status" value="1"/>
</dbReference>
<dbReference type="Proteomes" id="UP000188937">
    <property type="component" value="Chromosome"/>
</dbReference>
<dbReference type="InterPro" id="IPR043128">
    <property type="entry name" value="Rev_trsase/Diguanyl_cyclase"/>
</dbReference>
<evidence type="ECO:0000313" key="6">
    <source>
        <dbReference type="Proteomes" id="UP000188937"/>
    </source>
</evidence>
<feature type="transmembrane region" description="Helical" evidence="1">
    <location>
        <begin position="112"/>
        <end position="132"/>
    </location>
</feature>
<dbReference type="InterPro" id="IPR005330">
    <property type="entry name" value="MHYT_dom"/>
</dbReference>
<evidence type="ECO:0000313" key="5">
    <source>
        <dbReference type="EMBL" id="AQS85271.1"/>
    </source>
</evidence>
<dbReference type="NCBIfam" id="TIGR00254">
    <property type="entry name" value="GGDEF"/>
    <property type="match status" value="1"/>
</dbReference>
<dbReference type="InterPro" id="IPR035919">
    <property type="entry name" value="EAL_sf"/>
</dbReference>
<keyword evidence="1" id="KW-0472">Membrane</keyword>
<dbReference type="STRING" id="435.A0U92_11285"/>
<gene>
    <name evidence="5" type="ORF">A0U92_11285</name>
</gene>
<dbReference type="InterPro" id="IPR035965">
    <property type="entry name" value="PAS-like_dom_sf"/>
</dbReference>
<dbReference type="InterPro" id="IPR001633">
    <property type="entry name" value="EAL_dom"/>
</dbReference>
<organism evidence="5 6">
    <name type="scientific">Acetobacter aceti</name>
    <dbReference type="NCBI Taxonomy" id="435"/>
    <lineage>
        <taxon>Bacteria</taxon>
        <taxon>Pseudomonadati</taxon>
        <taxon>Pseudomonadota</taxon>
        <taxon>Alphaproteobacteria</taxon>
        <taxon>Acetobacterales</taxon>
        <taxon>Acetobacteraceae</taxon>
        <taxon>Acetobacter</taxon>
        <taxon>Acetobacter subgen. Acetobacter</taxon>
    </lineage>
</organism>
<keyword evidence="6" id="KW-1185">Reference proteome</keyword>
<dbReference type="PANTHER" id="PTHR44757">
    <property type="entry name" value="DIGUANYLATE CYCLASE DGCP"/>
    <property type="match status" value="1"/>
</dbReference>
<dbReference type="SUPFAM" id="SSF55785">
    <property type="entry name" value="PYP-like sensor domain (PAS domain)"/>
    <property type="match status" value="1"/>
</dbReference>
<evidence type="ECO:0000259" key="3">
    <source>
        <dbReference type="PROSITE" id="PS50887"/>
    </source>
</evidence>
<feature type="transmembrane region" description="Helical" evidence="1">
    <location>
        <begin position="79"/>
        <end position="100"/>
    </location>
</feature>
<dbReference type="PROSITE" id="PS50883">
    <property type="entry name" value="EAL"/>
    <property type="match status" value="1"/>
</dbReference>
<dbReference type="AlphaFoldDB" id="A0A1U9KHJ6"/>
<feature type="domain" description="MHYT" evidence="4">
    <location>
        <begin position="11"/>
        <end position="197"/>
    </location>
</feature>
<dbReference type="EMBL" id="CP014692">
    <property type="protein sequence ID" value="AQS85271.1"/>
    <property type="molecule type" value="Genomic_DNA"/>
</dbReference>
<dbReference type="KEGG" id="aace:A0U92_11285"/>
<evidence type="ECO:0000259" key="4">
    <source>
        <dbReference type="PROSITE" id="PS50924"/>
    </source>
</evidence>
<protein>
    <recommendedName>
        <fullName evidence="7">Bifunctional diguanylate cyclase/phosphodiesterase</fullName>
    </recommendedName>
</protein>
<keyword evidence="1" id="KW-1133">Transmembrane helix</keyword>